<proteinExistence type="predicted"/>
<dbReference type="AlphaFoldDB" id="A0A7I4FS29"/>
<dbReference type="Pfam" id="PF13716">
    <property type="entry name" value="CRAL_TRIO_2"/>
    <property type="match status" value="1"/>
</dbReference>
<name>A0A7I4FS29_PHYPA</name>
<dbReference type="InterPro" id="IPR001251">
    <property type="entry name" value="CRAL-TRIO_dom"/>
</dbReference>
<sequence>MSFASLATYNAMSLVFSEDLEPLQILDLQGVDVLGRQVVRIVGKHLPAPAIDVEKLKAVYVVHPGLRFRLFLGTLGRFFLSEGFYSKLVYISRLEFLTEHVRESQVEIPEFVIDHDRELETRPLMDYGVEVDLTQNNSMPVGEYPRSPYR</sequence>
<dbReference type="Gramene" id="Pp3c6_21470V3.6">
    <property type="protein sequence ID" value="Pp3c6_21470V3.6"/>
    <property type="gene ID" value="Pp3c6_21470"/>
</dbReference>
<accession>A0A7I4FS29</accession>
<dbReference type="PANTHER" id="PTHR48411:SF1">
    <property type="entry name" value="OS01G0948300 PROTEIN"/>
    <property type="match status" value="1"/>
</dbReference>
<dbReference type="EMBL" id="ABEU02000006">
    <property type="status" value="NOT_ANNOTATED_CDS"/>
    <property type="molecule type" value="Genomic_DNA"/>
</dbReference>
<protein>
    <recommendedName>
        <fullName evidence="1">CRAL-TRIO domain-containing protein</fullName>
    </recommendedName>
</protein>
<keyword evidence="3" id="KW-1185">Reference proteome</keyword>
<dbReference type="PANTHER" id="PTHR48411">
    <property type="entry name" value="OS01G0948300 PROTEIN"/>
    <property type="match status" value="1"/>
</dbReference>
<evidence type="ECO:0000259" key="1">
    <source>
        <dbReference type="Pfam" id="PF13716"/>
    </source>
</evidence>
<dbReference type="Proteomes" id="UP000006727">
    <property type="component" value="Chromosome 6"/>
</dbReference>
<dbReference type="Gene3D" id="3.40.525.10">
    <property type="entry name" value="CRAL-TRIO lipid binding domain"/>
    <property type="match status" value="1"/>
</dbReference>
<evidence type="ECO:0000313" key="3">
    <source>
        <dbReference type="Proteomes" id="UP000006727"/>
    </source>
</evidence>
<evidence type="ECO:0000313" key="2">
    <source>
        <dbReference type="EnsemblPlants" id="Pp3c6_21470V3.6"/>
    </source>
</evidence>
<dbReference type="InterPro" id="IPR036865">
    <property type="entry name" value="CRAL-TRIO_dom_sf"/>
</dbReference>
<dbReference type="EnsemblPlants" id="Pp3c6_21470V3.6">
    <property type="protein sequence ID" value="Pp3c6_21470V3.6"/>
    <property type="gene ID" value="Pp3c6_21470"/>
</dbReference>
<feature type="domain" description="CRAL-TRIO" evidence="1">
    <location>
        <begin position="54"/>
        <end position="118"/>
    </location>
</feature>
<reference evidence="2 3" key="2">
    <citation type="journal article" date="2018" name="Plant J.">
        <title>The Physcomitrella patens chromosome-scale assembly reveals moss genome structure and evolution.</title>
        <authorList>
            <person name="Lang D."/>
            <person name="Ullrich K.K."/>
            <person name="Murat F."/>
            <person name="Fuchs J."/>
            <person name="Jenkins J."/>
            <person name="Haas F.B."/>
            <person name="Piednoel M."/>
            <person name="Gundlach H."/>
            <person name="Van Bel M."/>
            <person name="Meyberg R."/>
            <person name="Vives C."/>
            <person name="Morata J."/>
            <person name="Symeonidi A."/>
            <person name="Hiss M."/>
            <person name="Muchero W."/>
            <person name="Kamisugi Y."/>
            <person name="Saleh O."/>
            <person name="Blanc G."/>
            <person name="Decker E.L."/>
            <person name="van Gessel N."/>
            <person name="Grimwood J."/>
            <person name="Hayes R.D."/>
            <person name="Graham S.W."/>
            <person name="Gunter L.E."/>
            <person name="McDaniel S.F."/>
            <person name="Hoernstein S.N.W."/>
            <person name="Larsson A."/>
            <person name="Li F.W."/>
            <person name="Perroud P.F."/>
            <person name="Phillips J."/>
            <person name="Ranjan P."/>
            <person name="Rokshar D.S."/>
            <person name="Rothfels C.J."/>
            <person name="Schneider L."/>
            <person name="Shu S."/>
            <person name="Stevenson D.W."/>
            <person name="Thummler F."/>
            <person name="Tillich M."/>
            <person name="Villarreal Aguilar J.C."/>
            <person name="Widiez T."/>
            <person name="Wong G.K."/>
            <person name="Wymore A."/>
            <person name="Zhang Y."/>
            <person name="Zimmer A.D."/>
            <person name="Quatrano R.S."/>
            <person name="Mayer K.F.X."/>
            <person name="Goodstein D."/>
            <person name="Casacuberta J.M."/>
            <person name="Vandepoele K."/>
            <person name="Reski R."/>
            <person name="Cuming A.C."/>
            <person name="Tuskan G.A."/>
            <person name="Maumus F."/>
            <person name="Salse J."/>
            <person name="Schmutz J."/>
            <person name="Rensing S.A."/>
        </authorList>
    </citation>
    <scope>NUCLEOTIDE SEQUENCE [LARGE SCALE GENOMIC DNA]</scope>
    <source>
        <strain evidence="2 3">cv. Gransden 2004</strain>
    </source>
</reference>
<gene>
    <name evidence="2" type="primary">LOC112283894</name>
</gene>
<reference evidence="2" key="3">
    <citation type="submission" date="2020-12" db="UniProtKB">
        <authorList>
            <consortium name="EnsemblPlants"/>
        </authorList>
    </citation>
    <scope>IDENTIFICATION</scope>
</reference>
<reference evidence="2 3" key="1">
    <citation type="journal article" date="2008" name="Science">
        <title>The Physcomitrella genome reveals evolutionary insights into the conquest of land by plants.</title>
        <authorList>
            <person name="Rensing S."/>
            <person name="Lang D."/>
            <person name="Zimmer A."/>
            <person name="Terry A."/>
            <person name="Salamov A."/>
            <person name="Shapiro H."/>
            <person name="Nishiyama T."/>
            <person name="Perroud P.-F."/>
            <person name="Lindquist E."/>
            <person name="Kamisugi Y."/>
            <person name="Tanahashi T."/>
            <person name="Sakakibara K."/>
            <person name="Fujita T."/>
            <person name="Oishi K."/>
            <person name="Shin-I T."/>
            <person name="Kuroki Y."/>
            <person name="Toyoda A."/>
            <person name="Suzuki Y."/>
            <person name="Hashimoto A."/>
            <person name="Yamaguchi K."/>
            <person name="Sugano A."/>
            <person name="Kohara Y."/>
            <person name="Fujiyama A."/>
            <person name="Anterola A."/>
            <person name="Aoki S."/>
            <person name="Ashton N."/>
            <person name="Barbazuk W.B."/>
            <person name="Barker E."/>
            <person name="Bennetzen J."/>
            <person name="Bezanilla M."/>
            <person name="Blankenship R."/>
            <person name="Cho S.H."/>
            <person name="Dutcher S."/>
            <person name="Estelle M."/>
            <person name="Fawcett J.A."/>
            <person name="Gundlach H."/>
            <person name="Hanada K."/>
            <person name="Heyl A."/>
            <person name="Hicks K.A."/>
            <person name="Hugh J."/>
            <person name="Lohr M."/>
            <person name="Mayer K."/>
            <person name="Melkozernov A."/>
            <person name="Murata T."/>
            <person name="Nelson D."/>
            <person name="Pils B."/>
            <person name="Prigge M."/>
            <person name="Reiss B."/>
            <person name="Renner T."/>
            <person name="Rombauts S."/>
            <person name="Rushton P."/>
            <person name="Sanderfoot A."/>
            <person name="Schween G."/>
            <person name="Shiu S.-H."/>
            <person name="Stueber K."/>
            <person name="Theodoulou F.L."/>
            <person name="Tu H."/>
            <person name="Van de Peer Y."/>
            <person name="Verrier P.J."/>
            <person name="Waters E."/>
            <person name="Wood A."/>
            <person name="Yang L."/>
            <person name="Cove D."/>
            <person name="Cuming A."/>
            <person name="Hasebe M."/>
            <person name="Lucas S."/>
            <person name="Mishler D.B."/>
            <person name="Reski R."/>
            <person name="Grigoriev I."/>
            <person name="Quatrano R.S."/>
            <person name="Boore J.L."/>
        </authorList>
    </citation>
    <scope>NUCLEOTIDE SEQUENCE [LARGE SCALE GENOMIC DNA]</scope>
    <source>
        <strain evidence="2 3">cv. Gransden 2004</strain>
    </source>
</reference>
<organism evidence="2 3">
    <name type="scientific">Physcomitrium patens</name>
    <name type="common">Spreading-leaved earth moss</name>
    <name type="synonym">Physcomitrella patens</name>
    <dbReference type="NCBI Taxonomy" id="3218"/>
    <lineage>
        <taxon>Eukaryota</taxon>
        <taxon>Viridiplantae</taxon>
        <taxon>Streptophyta</taxon>
        <taxon>Embryophyta</taxon>
        <taxon>Bryophyta</taxon>
        <taxon>Bryophytina</taxon>
        <taxon>Bryopsida</taxon>
        <taxon>Funariidae</taxon>
        <taxon>Funariales</taxon>
        <taxon>Funariaceae</taxon>
        <taxon>Physcomitrium</taxon>
    </lineage>
</organism>